<protein>
    <submittedName>
        <fullName evidence="2">Uncharacterized protein</fullName>
    </submittedName>
</protein>
<feature type="compositionally biased region" description="Basic and acidic residues" evidence="1">
    <location>
        <begin position="14"/>
        <end position="30"/>
    </location>
</feature>
<dbReference type="HOGENOM" id="CLU_1836549_0_0_1"/>
<gene>
    <name evidence="2" type="ORF">TEQG_07567</name>
</gene>
<accession>F2Q333</accession>
<name>F2Q333_TRIEC</name>
<dbReference type="VEuPathDB" id="FungiDB:TEQG_07567"/>
<keyword evidence="3" id="KW-1185">Reference proteome</keyword>
<proteinExistence type="predicted"/>
<evidence type="ECO:0000256" key="1">
    <source>
        <dbReference type="SAM" id="MobiDB-lite"/>
    </source>
</evidence>
<sequence length="140" mass="15310">MTWGETIRQPVEGEVGKTETVEARRPRGSGEKALITMSGSASGSILDEVIKRMKNKKIYRPSGPMSDSFPACELCLFVCQPARQLRPPSRRATAYRSGIADYTSHALVTLRNEVSEVTKQKAKKSNFFLDSGAVSVTSAN</sequence>
<feature type="region of interest" description="Disordered" evidence="1">
    <location>
        <begin position="1"/>
        <end position="38"/>
    </location>
</feature>
<organism evidence="2 3">
    <name type="scientific">Trichophyton equinum (strain ATCC MYA-4606 / CBS 127.97)</name>
    <name type="common">Horse ringworm fungus</name>
    <dbReference type="NCBI Taxonomy" id="559882"/>
    <lineage>
        <taxon>Eukaryota</taxon>
        <taxon>Fungi</taxon>
        <taxon>Dikarya</taxon>
        <taxon>Ascomycota</taxon>
        <taxon>Pezizomycotina</taxon>
        <taxon>Eurotiomycetes</taxon>
        <taxon>Eurotiomycetidae</taxon>
        <taxon>Onygenales</taxon>
        <taxon>Arthrodermataceae</taxon>
        <taxon>Trichophyton</taxon>
    </lineage>
</organism>
<evidence type="ECO:0000313" key="3">
    <source>
        <dbReference type="Proteomes" id="UP000009169"/>
    </source>
</evidence>
<evidence type="ECO:0000313" key="2">
    <source>
        <dbReference type="EMBL" id="EGE08551.1"/>
    </source>
</evidence>
<dbReference type="EMBL" id="DS995782">
    <property type="protein sequence ID" value="EGE08551.1"/>
    <property type="molecule type" value="Genomic_DNA"/>
</dbReference>
<dbReference type="AlphaFoldDB" id="F2Q333"/>
<reference evidence="3" key="1">
    <citation type="journal article" date="2012" name="MBio">
        <title>Comparative genome analysis of Trichophyton rubrum and related dermatophytes reveals candidate genes involved in infection.</title>
        <authorList>
            <person name="Martinez D.A."/>
            <person name="Oliver B.G."/>
            <person name="Graeser Y."/>
            <person name="Goldberg J.M."/>
            <person name="Li W."/>
            <person name="Martinez-Rossi N.M."/>
            <person name="Monod M."/>
            <person name="Shelest E."/>
            <person name="Barton R.C."/>
            <person name="Birch E."/>
            <person name="Brakhage A.A."/>
            <person name="Chen Z."/>
            <person name="Gurr S.J."/>
            <person name="Heiman D."/>
            <person name="Heitman J."/>
            <person name="Kosti I."/>
            <person name="Rossi A."/>
            <person name="Saif S."/>
            <person name="Samalova M."/>
            <person name="Saunders C.W."/>
            <person name="Shea T."/>
            <person name="Summerbell R.C."/>
            <person name="Xu J."/>
            <person name="Young S."/>
            <person name="Zeng Q."/>
            <person name="Birren B.W."/>
            <person name="Cuomo C.A."/>
            <person name="White T.C."/>
        </authorList>
    </citation>
    <scope>NUCLEOTIDE SEQUENCE [LARGE SCALE GENOMIC DNA]</scope>
    <source>
        <strain evidence="3">ATCC MYA-4606 / CBS 127.97</strain>
    </source>
</reference>
<dbReference type="Proteomes" id="UP000009169">
    <property type="component" value="Unassembled WGS sequence"/>
</dbReference>